<dbReference type="Pfam" id="PF01757">
    <property type="entry name" value="Acyl_transf_3"/>
    <property type="match status" value="1"/>
</dbReference>
<feature type="transmembrane region" description="Helical" evidence="1">
    <location>
        <begin position="93"/>
        <end position="110"/>
    </location>
</feature>
<feature type="transmembrane region" description="Helical" evidence="1">
    <location>
        <begin position="322"/>
        <end position="342"/>
    </location>
</feature>
<keyword evidence="4" id="KW-1185">Reference proteome</keyword>
<dbReference type="InterPro" id="IPR050879">
    <property type="entry name" value="Acyltransferase_3"/>
</dbReference>
<dbReference type="RefSeq" id="WP_145388587.1">
    <property type="nucleotide sequence ID" value="NZ_CP037423.1"/>
</dbReference>
<name>A0A518HTP2_9BACT</name>
<feature type="transmembrane region" description="Helical" evidence="1">
    <location>
        <begin position="205"/>
        <end position="224"/>
    </location>
</feature>
<accession>A0A518HTP2</accession>
<dbReference type="KEGG" id="snep:Enr13x_40680"/>
<protein>
    <submittedName>
        <fullName evidence="3">Acyltransferase family protein</fullName>
    </submittedName>
</protein>
<keyword evidence="1" id="KW-0472">Membrane</keyword>
<feature type="transmembrane region" description="Helical" evidence="1">
    <location>
        <begin position="284"/>
        <end position="302"/>
    </location>
</feature>
<keyword evidence="3" id="KW-0012">Acyltransferase</keyword>
<sequence length="373" mass="41738">MPNDVTTDKDHPRLEAIDYLRGMFALSVAVYHYATWSDIPLHWFPAQVLSKLGIYAVCAFYVISGLSFGYVYEKIKLDGRNLSSFWVKRYFRLVPLYAVVCVSTICIAYARGKEGYSLSTILNNITLLFGVTDPDDYIPVGGWSIGNEFSFYLIFPVLILVRRAGRLGAIGLAMFALFMSLLYSFHMLDGEETLSSQWPTYINPLNQVPFFIGGLLIAPTIHWGKSISPHSLVRMLTLLCLAFALIPIDSPIAMVTGYRRILLSAITVSACAVAFWCPKTKFVTLNRILSLLGLCSYSIYLIHPLVYNVCWKITNILAVPTLQVPVAFAVTLFVARLSYLFIEKPMIGIGKVVATQLAPKPKPEYRLAERADT</sequence>
<dbReference type="AlphaFoldDB" id="A0A518HTP2"/>
<reference evidence="3 4" key="1">
    <citation type="submission" date="2019-03" db="EMBL/GenBank/DDBJ databases">
        <title>Deep-cultivation of Planctomycetes and their phenomic and genomic characterization uncovers novel biology.</title>
        <authorList>
            <person name="Wiegand S."/>
            <person name="Jogler M."/>
            <person name="Boedeker C."/>
            <person name="Pinto D."/>
            <person name="Vollmers J."/>
            <person name="Rivas-Marin E."/>
            <person name="Kohn T."/>
            <person name="Peeters S.H."/>
            <person name="Heuer A."/>
            <person name="Rast P."/>
            <person name="Oberbeckmann S."/>
            <person name="Bunk B."/>
            <person name="Jeske O."/>
            <person name="Meyerdierks A."/>
            <person name="Storesund J.E."/>
            <person name="Kallscheuer N."/>
            <person name="Luecker S."/>
            <person name="Lage O.M."/>
            <person name="Pohl T."/>
            <person name="Merkel B.J."/>
            <person name="Hornburger P."/>
            <person name="Mueller R.-W."/>
            <person name="Bruemmer F."/>
            <person name="Labrenz M."/>
            <person name="Spormann A.M."/>
            <person name="Op den Camp H."/>
            <person name="Overmann J."/>
            <person name="Amann R."/>
            <person name="Jetten M.S.M."/>
            <person name="Mascher T."/>
            <person name="Medema M.H."/>
            <person name="Devos D.P."/>
            <person name="Kaster A.-K."/>
            <person name="Ovreas L."/>
            <person name="Rohde M."/>
            <person name="Galperin M.Y."/>
            <person name="Jogler C."/>
        </authorList>
    </citation>
    <scope>NUCLEOTIDE SEQUENCE [LARGE SCALE GENOMIC DNA]</scope>
    <source>
        <strain evidence="3 4">Enr13</strain>
    </source>
</reference>
<feature type="transmembrane region" description="Helical" evidence="1">
    <location>
        <begin position="137"/>
        <end position="160"/>
    </location>
</feature>
<evidence type="ECO:0000256" key="1">
    <source>
        <dbReference type="SAM" id="Phobius"/>
    </source>
</evidence>
<proteinExistence type="predicted"/>
<dbReference type="OrthoDB" id="9796461at2"/>
<feature type="transmembrane region" description="Helical" evidence="1">
    <location>
        <begin position="167"/>
        <end position="185"/>
    </location>
</feature>
<dbReference type="PANTHER" id="PTHR23028">
    <property type="entry name" value="ACETYLTRANSFERASE"/>
    <property type="match status" value="1"/>
</dbReference>
<feature type="transmembrane region" description="Helical" evidence="1">
    <location>
        <begin position="54"/>
        <end position="72"/>
    </location>
</feature>
<evidence type="ECO:0000313" key="4">
    <source>
        <dbReference type="Proteomes" id="UP000319004"/>
    </source>
</evidence>
<organism evidence="3 4">
    <name type="scientific">Stieleria neptunia</name>
    <dbReference type="NCBI Taxonomy" id="2527979"/>
    <lineage>
        <taxon>Bacteria</taxon>
        <taxon>Pseudomonadati</taxon>
        <taxon>Planctomycetota</taxon>
        <taxon>Planctomycetia</taxon>
        <taxon>Pirellulales</taxon>
        <taxon>Pirellulaceae</taxon>
        <taxon>Stieleria</taxon>
    </lineage>
</organism>
<gene>
    <name evidence="3" type="ORF">Enr13x_40680</name>
</gene>
<dbReference type="GO" id="GO:0016747">
    <property type="term" value="F:acyltransferase activity, transferring groups other than amino-acyl groups"/>
    <property type="evidence" value="ECO:0007669"/>
    <property type="project" value="InterPro"/>
</dbReference>
<keyword evidence="1" id="KW-1133">Transmembrane helix</keyword>
<dbReference type="EMBL" id="CP037423">
    <property type="protein sequence ID" value="QDV44206.1"/>
    <property type="molecule type" value="Genomic_DNA"/>
</dbReference>
<evidence type="ECO:0000259" key="2">
    <source>
        <dbReference type="Pfam" id="PF01757"/>
    </source>
</evidence>
<feature type="domain" description="Acyltransferase 3" evidence="2">
    <location>
        <begin position="15"/>
        <end position="335"/>
    </location>
</feature>
<keyword evidence="1" id="KW-0812">Transmembrane</keyword>
<feature type="transmembrane region" description="Helical" evidence="1">
    <location>
        <begin position="16"/>
        <end position="34"/>
    </location>
</feature>
<dbReference type="Proteomes" id="UP000319004">
    <property type="component" value="Chromosome"/>
</dbReference>
<feature type="transmembrane region" description="Helical" evidence="1">
    <location>
        <begin position="261"/>
        <end position="277"/>
    </location>
</feature>
<evidence type="ECO:0000313" key="3">
    <source>
        <dbReference type="EMBL" id="QDV44206.1"/>
    </source>
</evidence>
<feature type="transmembrane region" description="Helical" evidence="1">
    <location>
        <begin position="236"/>
        <end position="255"/>
    </location>
</feature>
<keyword evidence="3" id="KW-0808">Transferase</keyword>
<dbReference type="InterPro" id="IPR002656">
    <property type="entry name" value="Acyl_transf_3_dom"/>
</dbReference>